<comment type="caution">
    <text evidence="4">The sequence shown here is derived from an EMBL/GenBank/DDBJ whole genome shotgun (WGS) entry which is preliminary data.</text>
</comment>
<keyword evidence="2" id="KW-0648">Protein biosynthesis</keyword>
<evidence type="ECO:0000256" key="2">
    <source>
        <dbReference type="ARBA" id="ARBA00022917"/>
    </source>
</evidence>
<evidence type="ECO:0000256" key="3">
    <source>
        <dbReference type="ARBA" id="ARBA00023134"/>
    </source>
</evidence>
<dbReference type="GO" id="GO:0032790">
    <property type="term" value="P:ribosome disassembly"/>
    <property type="evidence" value="ECO:0007669"/>
    <property type="project" value="TreeGrafter"/>
</dbReference>
<evidence type="ECO:0000256" key="1">
    <source>
        <dbReference type="ARBA" id="ARBA00022741"/>
    </source>
</evidence>
<reference evidence="4" key="1">
    <citation type="journal article" date="2014" name="Front. Microbiol.">
        <title>High frequency of phylogenetically diverse reductive dehalogenase-homologous genes in deep subseafloor sedimentary metagenomes.</title>
        <authorList>
            <person name="Kawai M."/>
            <person name="Futagami T."/>
            <person name="Toyoda A."/>
            <person name="Takaki Y."/>
            <person name="Nishi S."/>
            <person name="Hori S."/>
            <person name="Arai W."/>
            <person name="Tsubouchi T."/>
            <person name="Morono Y."/>
            <person name="Uchiyama I."/>
            <person name="Ito T."/>
            <person name="Fujiyama A."/>
            <person name="Inagaki F."/>
            <person name="Takami H."/>
        </authorList>
    </citation>
    <scope>NUCLEOTIDE SEQUENCE</scope>
    <source>
        <strain evidence="4">Expedition CK06-06</strain>
    </source>
</reference>
<dbReference type="GO" id="GO:0006412">
    <property type="term" value="P:translation"/>
    <property type="evidence" value="ECO:0007669"/>
    <property type="project" value="UniProtKB-KW"/>
</dbReference>
<protein>
    <submittedName>
        <fullName evidence="4">Uncharacterized protein</fullName>
    </submittedName>
</protein>
<proteinExistence type="predicted"/>
<feature type="non-terminal residue" evidence="4">
    <location>
        <position position="118"/>
    </location>
</feature>
<evidence type="ECO:0000313" key="4">
    <source>
        <dbReference type="EMBL" id="GAG63907.1"/>
    </source>
</evidence>
<dbReference type="PANTHER" id="PTHR43261">
    <property type="entry name" value="TRANSLATION ELONGATION FACTOR G-RELATED"/>
    <property type="match status" value="1"/>
</dbReference>
<dbReference type="EMBL" id="BART01001179">
    <property type="protein sequence ID" value="GAG63907.1"/>
    <property type="molecule type" value="Genomic_DNA"/>
</dbReference>
<keyword evidence="1" id="KW-0547">Nucleotide-binding</keyword>
<organism evidence="4">
    <name type="scientific">marine sediment metagenome</name>
    <dbReference type="NCBI Taxonomy" id="412755"/>
    <lineage>
        <taxon>unclassified sequences</taxon>
        <taxon>metagenomes</taxon>
        <taxon>ecological metagenomes</taxon>
    </lineage>
</organism>
<dbReference type="SUPFAM" id="SSF52540">
    <property type="entry name" value="P-loop containing nucleoside triphosphate hydrolases"/>
    <property type="match status" value="1"/>
</dbReference>
<sequence>MIRKRLFANPVCLQVPVGEEDKFKGVVDLINMKAIVYRDKIGKDWEILDIPSELVPLSIKKRQELLEILVELDDNLMAKYLEDEDISPVLIQKVIREFTIKGEIVPVLCGAALKNKCV</sequence>
<name>X1A163_9ZZZZ</name>
<dbReference type="AlphaFoldDB" id="X1A163"/>
<dbReference type="GO" id="GO:0005525">
    <property type="term" value="F:GTP binding"/>
    <property type="evidence" value="ECO:0007669"/>
    <property type="project" value="UniProtKB-KW"/>
</dbReference>
<dbReference type="Gene3D" id="3.40.50.300">
    <property type="entry name" value="P-loop containing nucleotide triphosphate hydrolases"/>
    <property type="match status" value="1"/>
</dbReference>
<gene>
    <name evidence="4" type="ORF">S01H4_04412</name>
</gene>
<keyword evidence="3" id="KW-0342">GTP-binding</keyword>
<accession>X1A163</accession>
<dbReference type="InterPro" id="IPR027417">
    <property type="entry name" value="P-loop_NTPase"/>
</dbReference>
<dbReference type="PANTHER" id="PTHR43261:SF1">
    <property type="entry name" value="RIBOSOME-RELEASING FACTOR 2, MITOCHONDRIAL"/>
    <property type="match status" value="1"/>
</dbReference>